<dbReference type="EMBL" id="AOST01000018">
    <property type="protein sequence ID" value="ERF67672.1"/>
    <property type="molecule type" value="Genomic_DNA"/>
</dbReference>
<reference evidence="1 2" key="1">
    <citation type="journal article" date="2013" name="BMC Genomics">
        <title>Comparative genomics reveals distinct host-interacting traits of three major human-associated propionibacteria.</title>
        <authorList>
            <person name="Mak T.N."/>
            <person name="Schmid M."/>
            <person name="Brzuszkiewicz E."/>
            <person name="Zeng G."/>
            <person name="Meyer R."/>
            <person name="Sfanos K.S."/>
            <person name="Brinkmann V."/>
            <person name="Meyer T.F."/>
            <person name="Bruggemann H."/>
        </authorList>
    </citation>
    <scope>NUCLEOTIDE SEQUENCE [LARGE SCALE GENOMIC DNA]</scope>
    <source>
        <strain evidence="1 2">TM11</strain>
    </source>
</reference>
<evidence type="ECO:0000313" key="1">
    <source>
        <dbReference type="EMBL" id="ERF67672.1"/>
    </source>
</evidence>
<keyword evidence="2" id="KW-1185">Reference proteome</keyword>
<comment type="caution">
    <text evidence="1">The sequence shown here is derived from an EMBL/GenBank/DDBJ whole genome shotgun (WGS) entry which is preliminary data.</text>
</comment>
<gene>
    <name evidence="1" type="ORF">H640_01783</name>
</gene>
<proteinExistence type="predicted"/>
<dbReference type="Proteomes" id="UP000053711">
    <property type="component" value="Unassembled WGS sequence"/>
</dbReference>
<sequence length="268" mass="29839">MLASMSKEQRLVRVHDVRHEIPHVISIDFEPCGMPPITSVDDHVKVVLPPDRSDPRHDDDSVSKPLLRTYTRRRWFEDGRWGIDVLQFGPETGAAAHDGPGIQWSRTVQPGDEVVVRGPGGHWQMPDDLTHLLVVADAVALPAVANTLAVLPRSAAATVVLAGGHHDYPLTADERFTVVRVPRNPDGSHDPASVMSTVRELELPDDVHAFVHGEATMVRSVRRHLRLQRNLTKDHVHLSAYWFAGRDADGWRAIKKDFNQSMEAESGD</sequence>
<organism evidence="1 2">
    <name type="scientific">Cutibacterium granulosum TM11</name>
    <dbReference type="NCBI Taxonomy" id="1292373"/>
    <lineage>
        <taxon>Bacteria</taxon>
        <taxon>Bacillati</taxon>
        <taxon>Actinomycetota</taxon>
        <taxon>Actinomycetes</taxon>
        <taxon>Propionibacteriales</taxon>
        <taxon>Propionibacteriaceae</taxon>
        <taxon>Cutibacterium</taxon>
    </lineage>
</organism>
<protein>
    <submittedName>
        <fullName evidence="1">Siderophore-interacting protein</fullName>
    </submittedName>
</protein>
<name>A0ACB4UQJ5_9ACTN</name>
<accession>A0ACB4UQJ5</accession>
<evidence type="ECO:0000313" key="2">
    <source>
        <dbReference type="Proteomes" id="UP000053711"/>
    </source>
</evidence>